<keyword evidence="2" id="KW-1185">Reference proteome</keyword>
<gene>
    <name evidence="1" type="ORF">N8T08_004392</name>
</gene>
<proteinExistence type="predicted"/>
<accession>A0ACC3B4U6</accession>
<dbReference type="Proteomes" id="UP001177260">
    <property type="component" value="Unassembled WGS sequence"/>
</dbReference>
<sequence length="351" mass="39562">MPSGTSIAMSKRIQSFFQPVSKKPKVENVEREELTRSNHATYPFPIADLPSHISNLLNDHRPQPTQSITNQPDLNLLYFQPLLPPSIARDLFHFLRAELPFYRVQYTIRRGGIETQIKTPRFTTVFGVDETSRFCLPSNPPQSDSPATTQLTHELVDTQKQTPVPKTKYMRPPRPIPPCLDALRRVVESVSDGATYNFCLVNYYASGNDSITYHSDDERFLGAEPAIASLSLGAKRDFLMKHKPPPTPEKSQAHDCRPLKFPLASGDMIIMRGPTQANWLHSIPKRKAEVGGVGQGRINITFRKAIVPGGTDNYYRYNVGDGVVYRWSEEKGEMALVDGERKHEAESEKGR</sequence>
<protein>
    <submittedName>
        <fullName evidence="1">Uncharacterized protein</fullName>
    </submittedName>
</protein>
<organism evidence="1 2">
    <name type="scientific">Aspergillus melleus</name>
    <dbReference type="NCBI Taxonomy" id="138277"/>
    <lineage>
        <taxon>Eukaryota</taxon>
        <taxon>Fungi</taxon>
        <taxon>Dikarya</taxon>
        <taxon>Ascomycota</taxon>
        <taxon>Pezizomycotina</taxon>
        <taxon>Eurotiomycetes</taxon>
        <taxon>Eurotiomycetidae</taxon>
        <taxon>Eurotiales</taxon>
        <taxon>Aspergillaceae</taxon>
        <taxon>Aspergillus</taxon>
        <taxon>Aspergillus subgen. Circumdati</taxon>
    </lineage>
</organism>
<reference evidence="1 2" key="1">
    <citation type="journal article" date="2023" name="ACS Omega">
        <title>Identification of the Neoaspergillic Acid Biosynthesis Gene Cluster by Establishing an In Vitro CRISPR-Ribonucleoprotein Genetic System in Aspergillus melleus.</title>
        <authorList>
            <person name="Yuan B."/>
            <person name="Grau M.F."/>
            <person name="Murata R.M."/>
            <person name="Torok T."/>
            <person name="Venkateswaran K."/>
            <person name="Stajich J.E."/>
            <person name="Wang C.C.C."/>
        </authorList>
    </citation>
    <scope>NUCLEOTIDE SEQUENCE [LARGE SCALE GENOMIC DNA]</scope>
    <source>
        <strain evidence="1 2">IMV 1140</strain>
    </source>
</reference>
<dbReference type="EMBL" id="JAOPJF010000025">
    <property type="protein sequence ID" value="KAK1145239.1"/>
    <property type="molecule type" value="Genomic_DNA"/>
</dbReference>
<evidence type="ECO:0000313" key="1">
    <source>
        <dbReference type="EMBL" id="KAK1145239.1"/>
    </source>
</evidence>
<comment type="caution">
    <text evidence="1">The sequence shown here is derived from an EMBL/GenBank/DDBJ whole genome shotgun (WGS) entry which is preliminary data.</text>
</comment>
<evidence type="ECO:0000313" key="2">
    <source>
        <dbReference type="Proteomes" id="UP001177260"/>
    </source>
</evidence>
<name>A0ACC3B4U6_9EURO</name>